<protein>
    <submittedName>
        <fullName evidence="2">Divergent polysaccharide deacetylase family protein</fullName>
    </submittedName>
</protein>
<accession>A0A8G1EEY3</accession>
<dbReference type="Proteomes" id="UP000826300">
    <property type="component" value="Chromosome"/>
</dbReference>
<feature type="region of interest" description="Disordered" evidence="1">
    <location>
        <begin position="98"/>
        <end position="194"/>
    </location>
</feature>
<name>A0A8G1EEY3_9RHOB</name>
<dbReference type="InterPro" id="IPR011330">
    <property type="entry name" value="Glyco_hydro/deAcase_b/a-brl"/>
</dbReference>
<dbReference type="EMBL" id="CP069370">
    <property type="protein sequence ID" value="QYZ71893.1"/>
    <property type="molecule type" value="Genomic_DNA"/>
</dbReference>
<sequence>MAEAPAAPEPAPADAATLPAADAAPAPDAVAELDAATPAENAVPVEVAPAPTMPKLTDSAPDLPAGEVAAAVLGDLPMAEPPQPGTTTTIAVLPSDMSDSEAVPETADGPPPPPLTPEEEALLQPAPAPAAEPAPALIVPDEPPVAGQGSLAPDPGLPMAGTEAETGRLPQIGTEPAAPDEAAPPAEPATDTRPLVQFARPFTRELGKPLFSILMVDPGGPDVDRTTLAALPFPVTFVIDPMAPDAATAEAIYRAAGQEVVMAATGIPEGATAADLEQTFQAHAAALPQSVAVIDLPEGGLGENRPLATLAVPVVEAQGRGLITYDVGLNAGDQVARRADMPAATIFRRLDAEGESKPVMRRYLDRAAFKAAQDGQVMVIGSTRPETVAAILEWTVEGRATTVSLAPASAVLLAQ</sequence>
<feature type="compositionally biased region" description="Low complexity" evidence="1">
    <location>
        <begin position="174"/>
        <end position="192"/>
    </location>
</feature>
<dbReference type="Gene3D" id="3.20.20.370">
    <property type="entry name" value="Glycoside hydrolase/deacetylase"/>
    <property type="match status" value="1"/>
</dbReference>
<dbReference type="KEGG" id="nsm:JO391_07980"/>
<keyword evidence="3" id="KW-1185">Reference proteome</keyword>
<dbReference type="GO" id="GO:0005975">
    <property type="term" value="P:carbohydrate metabolic process"/>
    <property type="evidence" value="ECO:0007669"/>
    <property type="project" value="InterPro"/>
</dbReference>
<reference evidence="2" key="1">
    <citation type="submission" date="2021-02" db="EMBL/GenBank/DDBJ databases">
        <title>Rhodobacter shimadae sp. nov., an aerobic anoxygenic phototrophic bacterium isolated from a hot spring.</title>
        <authorList>
            <person name="Muramatsu S."/>
            <person name="Haruta S."/>
            <person name="Hirose S."/>
            <person name="Hanada S."/>
        </authorList>
    </citation>
    <scope>NUCLEOTIDE SEQUENCE</scope>
    <source>
        <strain evidence="2">N10</strain>
    </source>
</reference>
<evidence type="ECO:0000256" key="1">
    <source>
        <dbReference type="SAM" id="MobiDB-lite"/>
    </source>
</evidence>
<feature type="compositionally biased region" description="Low complexity" evidence="1">
    <location>
        <begin position="1"/>
        <end position="50"/>
    </location>
</feature>
<organism evidence="2 3">
    <name type="scientific">Neotabrizicola shimadae</name>
    <dbReference type="NCBI Taxonomy" id="2807096"/>
    <lineage>
        <taxon>Bacteria</taxon>
        <taxon>Pseudomonadati</taxon>
        <taxon>Pseudomonadota</taxon>
        <taxon>Alphaproteobacteria</taxon>
        <taxon>Rhodobacterales</taxon>
        <taxon>Paracoccaceae</taxon>
        <taxon>Neotabrizicola</taxon>
    </lineage>
</organism>
<dbReference type="SUPFAM" id="SSF88713">
    <property type="entry name" value="Glycoside hydrolase/deacetylase"/>
    <property type="match status" value="1"/>
</dbReference>
<dbReference type="Pfam" id="PF04748">
    <property type="entry name" value="Polysacc_deac_2"/>
    <property type="match status" value="1"/>
</dbReference>
<evidence type="ECO:0000313" key="3">
    <source>
        <dbReference type="Proteomes" id="UP000826300"/>
    </source>
</evidence>
<feature type="region of interest" description="Disordered" evidence="1">
    <location>
        <begin position="1"/>
        <end position="62"/>
    </location>
</feature>
<proteinExistence type="predicted"/>
<dbReference type="InterPro" id="IPR006837">
    <property type="entry name" value="Divergent_DAC"/>
</dbReference>
<gene>
    <name evidence="2" type="ORF">JO391_07980</name>
</gene>
<evidence type="ECO:0000313" key="2">
    <source>
        <dbReference type="EMBL" id="QYZ71893.1"/>
    </source>
</evidence>
<dbReference type="AlphaFoldDB" id="A0A8G1EEY3"/>
<dbReference type="CDD" id="cd10936">
    <property type="entry name" value="CE4_DAC2"/>
    <property type="match status" value="1"/>
</dbReference>